<keyword evidence="13" id="KW-1185">Reference proteome</keyword>
<dbReference type="RefSeq" id="WP_237443590.1">
    <property type="nucleotide sequence ID" value="NZ_CAKLPX010000001.1"/>
</dbReference>
<evidence type="ECO:0000256" key="7">
    <source>
        <dbReference type="ARBA" id="ARBA00033000"/>
    </source>
</evidence>
<evidence type="ECO:0000256" key="1">
    <source>
        <dbReference type="ARBA" id="ARBA00001231"/>
    </source>
</evidence>
<evidence type="ECO:0000256" key="4">
    <source>
        <dbReference type="ARBA" id="ARBA00022801"/>
    </source>
</evidence>
<reference evidence="12" key="1">
    <citation type="submission" date="2021-12" db="EMBL/GenBank/DDBJ databases">
        <authorList>
            <person name="Rodrigo-Torres L."/>
            <person name="Arahal R. D."/>
            <person name="Lucena T."/>
        </authorList>
    </citation>
    <scope>NUCLEOTIDE SEQUENCE</scope>
    <source>
        <strain evidence="12">CECT 8267</strain>
    </source>
</reference>
<evidence type="ECO:0000256" key="3">
    <source>
        <dbReference type="ARBA" id="ARBA00012663"/>
    </source>
</evidence>
<dbReference type="SUPFAM" id="SSF51445">
    <property type="entry name" value="(Trans)glycosidases"/>
    <property type="match status" value="1"/>
</dbReference>
<evidence type="ECO:0000256" key="9">
    <source>
        <dbReference type="SAM" id="Phobius"/>
    </source>
</evidence>
<dbReference type="InterPro" id="IPR029018">
    <property type="entry name" value="Hex-like_dom2"/>
</dbReference>
<evidence type="ECO:0000259" key="11">
    <source>
        <dbReference type="Pfam" id="PF02838"/>
    </source>
</evidence>
<sequence length="782" mass="88479">MKTHRRGKAEKSPVQHVSQLIVTLMFAMLLVYLPTKTIAMTHSNNTLIPAPSTITLGDGFFHFNSQTALVANTDVLAVLPQEVREWLLVKHGLLLRQSQHDAVSDNMIAVAIDQSMAAEAYSIRVNESGAYIKASTAAGFYYAYQSLRQLSVNSSEQTVAVPFLSLTDQPRYRWRGMMLDVSRHFYDVEFIKRYLDLLALHKMNVFHWHLTDDQGWRIEIKAYPKLTSIGGFRDQTVVGHTSDRNPHYDGIPHGGFYTQQQIRDVVAYAEQKNIMVVPEIDLPGHTSALLEAYPEFGCLKKDYKVQTRFGIFVDVLCPTEATMAMVDTIVEEVAGLFPGEYLHIGGDEVKTDHWRDCPACQQLMQDEKLANLRQIQGYFVKRIAITAAKYDKKIIGWDEVLEGDVDRSTTIMSWQGMAGGITAAKAGHDVIMTPVSHVYFDFYQSTSLDTPQAIHGYTPLSKVYQFDLTPAELTDEEASFILGGQGNVWTEYLPTEEAVELAVLPRMTALAEAMWSQAENKSWDDFSRRLPRFLQRLENRKYHISQARFKPAASMQANMDGTITLSLSIDSPHHDIYYWTDDSGFKRYQQPITVSEKTTLHATGVDKNARHPEEAKHYGHEIITVEPHKAMLKPVSYLHNPEVTGNPLEGQLLVNGMLSTDRIFQYHEWGGFDSKGMDAVIDLGQSTLISTARLGFDAGSHRRLYKPTNIEILISDDQQQWQSIAVLDQAEIDALDKVATLSWDALKTRYIRVRAENDNIDFSAEDKREIPMTIHIDEIVVH</sequence>
<dbReference type="InterPro" id="IPR025705">
    <property type="entry name" value="Beta_hexosaminidase_sua/sub"/>
</dbReference>
<gene>
    <name evidence="12" type="ORF">SIN8267_01026</name>
</gene>
<dbReference type="Gene3D" id="3.30.379.10">
    <property type="entry name" value="Chitobiase/beta-hexosaminidase domain 2-like"/>
    <property type="match status" value="1"/>
</dbReference>
<accession>A0ABM9ACM0</accession>
<comment type="caution">
    <text evidence="12">The sequence shown here is derived from an EMBL/GenBank/DDBJ whole genome shotgun (WGS) entry which is preliminary data.</text>
</comment>
<dbReference type="InterPro" id="IPR017853">
    <property type="entry name" value="GH"/>
</dbReference>
<keyword evidence="9" id="KW-0812">Transmembrane</keyword>
<dbReference type="SUPFAM" id="SSF55545">
    <property type="entry name" value="beta-N-acetylhexosaminidase-like domain"/>
    <property type="match status" value="1"/>
</dbReference>
<feature type="region of interest" description="Disordered" evidence="8">
    <location>
        <begin position="600"/>
        <end position="619"/>
    </location>
</feature>
<comment type="similarity">
    <text evidence="2">Belongs to the glycosyl hydrolase 20 family.</text>
</comment>
<dbReference type="PRINTS" id="PR00738">
    <property type="entry name" value="GLHYDRLASE20"/>
</dbReference>
<protein>
    <recommendedName>
        <fullName evidence="3">beta-N-acetylhexosaminidase</fullName>
        <ecNumber evidence="3">3.2.1.52</ecNumber>
    </recommendedName>
    <alternativeName>
        <fullName evidence="6">Beta-N-acetylhexosaminidase</fullName>
    </alternativeName>
    <alternativeName>
        <fullName evidence="7">N-acetyl-beta-glucosaminidase</fullName>
    </alternativeName>
</protein>
<keyword evidence="5" id="KW-0326">Glycosidase</keyword>
<evidence type="ECO:0000256" key="8">
    <source>
        <dbReference type="SAM" id="MobiDB-lite"/>
    </source>
</evidence>
<keyword evidence="9" id="KW-0472">Membrane</keyword>
<feature type="domain" description="Glycoside hydrolase family 20 catalytic" evidence="10">
    <location>
        <begin position="172"/>
        <end position="517"/>
    </location>
</feature>
<comment type="catalytic activity">
    <reaction evidence="1">
        <text>Hydrolysis of terminal non-reducing N-acetyl-D-hexosamine residues in N-acetyl-beta-D-hexosaminides.</text>
        <dbReference type="EC" id="3.2.1.52"/>
    </reaction>
</comment>
<evidence type="ECO:0000256" key="5">
    <source>
        <dbReference type="ARBA" id="ARBA00023295"/>
    </source>
</evidence>
<dbReference type="CDD" id="cd06563">
    <property type="entry name" value="GH20_chitobiase-like"/>
    <property type="match status" value="1"/>
</dbReference>
<dbReference type="Gene3D" id="3.20.20.80">
    <property type="entry name" value="Glycosidases"/>
    <property type="match status" value="1"/>
</dbReference>
<organism evidence="12 13">
    <name type="scientific">Sinobacterium norvegicum</name>
    <dbReference type="NCBI Taxonomy" id="1641715"/>
    <lineage>
        <taxon>Bacteria</taxon>
        <taxon>Pseudomonadati</taxon>
        <taxon>Pseudomonadota</taxon>
        <taxon>Gammaproteobacteria</taxon>
        <taxon>Cellvibrionales</taxon>
        <taxon>Spongiibacteraceae</taxon>
        <taxon>Sinobacterium</taxon>
    </lineage>
</organism>
<dbReference type="Pfam" id="PF02838">
    <property type="entry name" value="Glyco_hydro_20b"/>
    <property type="match status" value="1"/>
</dbReference>
<dbReference type="EMBL" id="CAKLPX010000001">
    <property type="protein sequence ID" value="CAH0990925.1"/>
    <property type="molecule type" value="Genomic_DNA"/>
</dbReference>
<evidence type="ECO:0000256" key="2">
    <source>
        <dbReference type="ARBA" id="ARBA00006285"/>
    </source>
</evidence>
<evidence type="ECO:0000259" key="10">
    <source>
        <dbReference type="Pfam" id="PF00728"/>
    </source>
</evidence>
<dbReference type="InterPro" id="IPR015883">
    <property type="entry name" value="Glyco_hydro_20_cat"/>
</dbReference>
<evidence type="ECO:0000313" key="13">
    <source>
        <dbReference type="Proteomes" id="UP000838100"/>
    </source>
</evidence>
<dbReference type="InterPro" id="IPR026876">
    <property type="entry name" value="Fn3_assoc_repeat"/>
</dbReference>
<dbReference type="PANTHER" id="PTHR22600:SF57">
    <property type="entry name" value="BETA-N-ACETYLHEXOSAMINIDASE"/>
    <property type="match status" value="1"/>
</dbReference>
<keyword evidence="4" id="KW-0378">Hydrolase</keyword>
<feature type="transmembrane region" description="Helical" evidence="9">
    <location>
        <begin position="12"/>
        <end position="33"/>
    </location>
</feature>
<dbReference type="InterPro" id="IPR015882">
    <property type="entry name" value="HEX_bac_N"/>
</dbReference>
<dbReference type="PANTHER" id="PTHR22600">
    <property type="entry name" value="BETA-HEXOSAMINIDASE"/>
    <property type="match status" value="1"/>
</dbReference>
<evidence type="ECO:0000313" key="12">
    <source>
        <dbReference type="EMBL" id="CAH0990925.1"/>
    </source>
</evidence>
<dbReference type="Pfam" id="PF00728">
    <property type="entry name" value="Glyco_hydro_20"/>
    <property type="match status" value="1"/>
</dbReference>
<feature type="domain" description="Beta-hexosaminidase bacterial type N-terminal" evidence="11">
    <location>
        <begin position="46"/>
        <end position="168"/>
    </location>
</feature>
<dbReference type="Pfam" id="PF13287">
    <property type="entry name" value="Fn3_assoc"/>
    <property type="match status" value="1"/>
</dbReference>
<dbReference type="Proteomes" id="UP000838100">
    <property type="component" value="Unassembled WGS sequence"/>
</dbReference>
<keyword evidence="9" id="KW-1133">Transmembrane helix</keyword>
<proteinExistence type="inferred from homology"/>
<dbReference type="Gene3D" id="2.60.120.260">
    <property type="entry name" value="Galactose-binding domain-like"/>
    <property type="match status" value="1"/>
</dbReference>
<feature type="compositionally biased region" description="Basic and acidic residues" evidence="8">
    <location>
        <begin position="607"/>
        <end position="619"/>
    </location>
</feature>
<evidence type="ECO:0000256" key="6">
    <source>
        <dbReference type="ARBA" id="ARBA00030512"/>
    </source>
</evidence>
<dbReference type="EC" id="3.2.1.52" evidence="3"/>
<name>A0ABM9ACM0_9GAMM</name>